<dbReference type="RefSeq" id="WP_021709050.1">
    <property type="nucleotide sequence ID" value="NZ_BAOB01000002.1"/>
</dbReference>
<organism evidence="3 4">
    <name type="scientific">Vibrio azureus NBRC 104587</name>
    <dbReference type="NCBI Taxonomy" id="1219077"/>
    <lineage>
        <taxon>Bacteria</taxon>
        <taxon>Pseudomonadati</taxon>
        <taxon>Pseudomonadota</taxon>
        <taxon>Gammaproteobacteria</taxon>
        <taxon>Vibrionales</taxon>
        <taxon>Vibrionaceae</taxon>
        <taxon>Vibrio</taxon>
    </lineage>
</organism>
<dbReference type="Gene3D" id="3.40.960.10">
    <property type="entry name" value="VSR Endonuclease"/>
    <property type="match status" value="1"/>
</dbReference>
<evidence type="ECO:0000313" key="4">
    <source>
        <dbReference type="Proteomes" id="UP000016567"/>
    </source>
</evidence>
<evidence type="ECO:0000259" key="2">
    <source>
        <dbReference type="Pfam" id="PF10881"/>
    </source>
</evidence>
<gene>
    <name evidence="3" type="ORF">VAZ01S_023_00580</name>
</gene>
<name>U3A5M5_9VIBR</name>
<evidence type="ECO:0000256" key="1">
    <source>
        <dbReference type="SAM" id="Phobius"/>
    </source>
</evidence>
<keyword evidence="1" id="KW-0812">Transmembrane</keyword>
<dbReference type="InterPro" id="IPR014538">
    <property type="entry name" value="UCP028063_topo_Znf"/>
</dbReference>
<dbReference type="PIRSF" id="PIRSF028063">
    <property type="entry name" value="UCP028063"/>
    <property type="match status" value="1"/>
</dbReference>
<feature type="domain" description="DUF2726" evidence="2">
    <location>
        <begin position="39"/>
        <end position="149"/>
    </location>
</feature>
<proteinExistence type="predicted"/>
<comment type="caution">
    <text evidence="3">The sequence shown here is derived from an EMBL/GenBank/DDBJ whole genome shotgun (WGS) entry which is preliminary data.</text>
</comment>
<dbReference type="Pfam" id="PF10881">
    <property type="entry name" value="DUF2726"/>
    <property type="match status" value="1"/>
</dbReference>
<dbReference type="AlphaFoldDB" id="U3A5M5"/>
<dbReference type="OrthoDB" id="5782056at2"/>
<accession>U3A5M5</accession>
<dbReference type="Proteomes" id="UP000016567">
    <property type="component" value="Unassembled WGS sequence"/>
</dbReference>
<reference evidence="3 4" key="1">
    <citation type="submission" date="2013-09" db="EMBL/GenBank/DDBJ databases">
        <title>Whole genome shotgun sequence of Vibrio azureus NBRC 104587.</title>
        <authorList>
            <person name="Isaki S."/>
            <person name="Hosoyama A."/>
            <person name="Numata M."/>
            <person name="Hashimoto M."/>
            <person name="Hosoyama Y."/>
            <person name="Tsuchikane K."/>
            <person name="Noguchi M."/>
            <person name="Hirakata S."/>
            <person name="Ichikawa N."/>
            <person name="Ohji S."/>
            <person name="Yamazoe A."/>
            <person name="Fujita N."/>
        </authorList>
    </citation>
    <scope>NUCLEOTIDE SEQUENCE [LARGE SCALE GENOMIC DNA]</scope>
    <source>
        <strain evidence="3 4">NBRC 104587</strain>
    </source>
</reference>
<dbReference type="STRING" id="1219077.VAZ01S_023_00580"/>
<dbReference type="EMBL" id="BATL01000023">
    <property type="protein sequence ID" value="GAD75291.1"/>
    <property type="molecule type" value="Genomic_DNA"/>
</dbReference>
<feature type="transmembrane region" description="Helical" evidence="1">
    <location>
        <begin position="12"/>
        <end position="29"/>
    </location>
</feature>
<keyword evidence="1" id="KW-1133">Transmembrane helix</keyword>
<keyword evidence="4" id="KW-1185">Reference proteome</keyword>
<dbReference type="InterPro" id="IPR024402">
    <property type="entry name" value="DUF2726"/>
</dbReference>
<sequence length="216" mass="24321">MENLLNNPNAWLAIALFIVLSVLIGTKGTKKHGGYKPVRNLNTKSEQNFFKQLLRKLPNGVYITCKVRLADICLPKNSNDIGAFNAIAKKHVDFVLIDQQTSEILCVIELDDRSHNSAAAKKRDRVKDSVFKSAKIPFIRVKASRSYKKEIDGILESIAKYENTNTTQAPLWDDSGKCPKCSSEKYQKIDLKGLQKGKHYYLCEVCGFSTEPIKIV</sequence>
<evidence type="ECO:0000313" key="3">
    <source>
        <dbReference type="EMBL" id="GAD75291.1"/>
    </source>
</evidence>
<protein>
    <recommendedName>
        <fullName evidence="2">DUF2726 domain-containing protein</fullName>
    </recommendedName>
</protein>
<dbReference type="eggNOG" id="COG0551">
    <property type="taxonomic scope" value="Bacteria"/>
</dbReference>
<keyword evidence="1" id="KW-0472">Membrane</keyword>